<evidence type="ECO:0000256" key="4">
    <source>
        <dbReference type="ARBA" id="ARBA00022692"/>
    </source>
</evidence>
<keyword evidence="4 17" id="KW-0812">Transmembrane</keyword>
<feature type="transmembrane region" description="Helical" evidence="17">
    <location>
        <begin position="48"/>
        <end position="68"/>
    </location>
</feature>
<protein>
    <submittedName>
        <fullName evidence="18">Uncharacterized protein</fullName>
    </submittedName>
</protein>
<organism evidence="18 19">
    <name type="scientific">Nasonia vitripennis</name>
    <name type="common">Parasitic wasp</name>
    <dbReference type="NCBI Taxonomy" id="7425"/>
    <lineage>
        <taxon>Eukaryota</taxon>
        <taxon>Metazoa</taxon>
        <taxon>Ecdysozoa</taxon>
        <taxon>Arthropoda</taxon>
        <taxon>Hexapoda</taxon>
        <taxon>Insecta</taxon>
        <taxon>Pterygota</taxon>
        <taxon>Neoptera</taxon>
        <taxon>Endopterygota</taxon>
        <taxon>Hymenoptera</taxon>
        <taxon>Apocrita</taxon>
        <taxon>Proctotrupomorpha</taxon>
        <taxon>Chalcidoidea</taxon>
        <taxon>Pteromalidae</taxon>
        <taxon>Pteromalinae</taxon>
        <taxon>Nasonia</taxon>
    </lineage>
</organism>
<comment type="catalytic activity">
    <reaction evidence="16">
        <text>12-(9Z-hexadecenoyloxy)-octadecanoate + H2O = 12-hydroxyoctadecanoate + (9Z)-hexadecenoate + H(+)</text>
        <dbReference type="Rhea" id="RHEA:52072"/>
        <dbReference type="ChEBI" id="CHEBI:15377"/>
        <dbReference type="ChEBI" id="CHEBI:15378"/>
        <dbReference type="ChEBI" id="CHEBI:32372"/>
        <dbReference type="ChEBI" id="CHEBI:84201"/>
        <dbReference type="ChEBI" id="CHEBI:136312"/>
    </reaction>
    <physiologicalReaction direction="left-to-right" evidence="16">
        <dbReference type="Rhea" id="RHEA:52073"/>
    </physiologicalReaction>
</comment>
<dbReference type="EnsemblMetazoa" id="XM_001601774">
    <property type="protein sequence ID" value="XP_001601824"/>
    <property type="gene ID" value="LOC100117651"/>
</dbReference>
<feature type="transmembrane region" description="Helical" evidence="17">
    <location>
        <begin position="197"/>
        <end position="214"/>
    </location>
</feature>
<evidence type="ECO:0000256" key="15">
    <source>
        <dbReference type="ARBA" id="ARBA00049322"/>
    </source>
</evidence>
<accession>A0A7M7G706</accession>
<comment type="catalytic activity">
    <reaction evidence="12">
        <text>9-(9Z-octadecenoyloxy)-octadecanoate + H2O = 9-hydroxy-octadecanoate + (9Z)-octadecenoate + H(+)</text>
        <dbReference type="Rhea" id="RHEA:52048"/>
        <dbReference type="ChEBI" id="CHEBI:15377"/>
        <dbReference type="ChEBI" id="CHEBI:15378"/>
        <dbReference type="ChEBI" id="CHEBI:30823"/>
        <dbReference type="ChEBI" id="CHEBI:136282"/>
        <dbReference type="ChEBI" id="CHEBI:136286"/>
    </reaction>
    <physiologicalReaction direction="left-to-right" evidence="12">
        <dbReference type="Rhea" id="RHEA:52049"/>
    </physiologicalReaction>
</comment>
<comment type="catalytic activity">
    <reaction evidence="1">
        <text>9-(9Z-hexadecenoyloxy)-octadecanoate + H2O = (9Z)-hexadecenoate + 9-hydroxy-octadecanoate + H(+)</text>
        <dbReference type="Rhea" id="RHEA:52068"/>
        <dbReference type="ChEBI" id="CHEBI:15377"/>
        <dbReference type="ChEBI" id="CHEBI:15378"/>
        <dbReference type="ChEBI" id="CHEBI:32372"/>
        <dbReference type="ChEBI" id="CHEBI:136286"/>
        <dbReference type="ChEBI" id="CHEBI:136309"/>
    </reaction>
    <physiologicalReaction direction="left-to-right" evidence="1">
        <dbReference type="Rhea" id="RHEA:52069"/>
    </physiologicalReaction>
</comment>
<evidence type="ECO:0000256" key="3">
    <source>
        <dbReference type="ARBA" id="ARBA00009300"/>
    </source>
</evidence>
<evidence type="ECO:0000256" key="16">
    <source>
        <dbReference type="ARBA" id="ARBA00049428"/>
    </source>
</evidence>
<evidence type="ECO:0000256" key="7">
    <source>
        <dbReference type="ARBA" id="ARBA00047368"/>
    </source>
</evidence>
<sequence>MTSLLHTLTHIVILSAYFFTVYCTFFVLDIPVLHERFKKFDVGQLKYLTVWNVIAQTFFFLICLLNDIFGTNSVSPKKRPFIRRFKDFYHAAVGFPVSMFVGVTFWGLMAVDRELVLPKALDPYFPWWLNHLMHTMIMVTTVLEMIMAPRQYPKRSQGMGGLLGFMLIYLAWMHFVYYKSGVWAYPVIEVLSVPLRVVFYLILFVFSSGLYFAGEALDRLIWGSTVKTVDKGSKKKK</sequence>
<evidence type="ECO:0000256" key="17">
    <source>
        <dbReference type="SAM" id="Phobius"/>
    </source>
</evidence>
<dbReference type="PANTHER" id="PTHR10989">
    <property type="entry name" value="ANDROGEN-INDUCED PROTEIN 1-RELATED"/>
    <property type="match status" value="1"/>
</dbReference>
<evidence type="ECO:0000256" key="2">
    <source>
        <dbReference type="ARBA" id="ARBA00004127"/>
    </source>
</evidence>
<dbReference type="PANTHER" id="PTHR10989:SF16">
    <property type="entry name" value="AT02829P-RELATED"/>
    <property type="match status" value="1"/>
</dbReference>
<dbReference type="InParanoid" id="A0A7M7G706"/>
<keyword evidence="6 17" id="KW-0472">Membrane</keyword>
<evidence type="ECO:0000256" key="1">
    <source>
        <dbReference type="ARBA" id="ARBA00000923"/>
    </source>
</evidence>
<evidence type="ECO:0000256" key="5">
    <source>
        <dbReference type="ARBA" id="ARBA00022989"/>
    </source>
</evidence>
<feature type="transmembrane region" description="Helical" evidence="17">
    <location>
        <begin position="159"/>
        <end position="177"/>
    </location>
</feature>
<evidence type="ECO:0000256" key="10">
    <source>
        <dbReference type="ARBA" id="ARBA00048680"/>
    </source>
</evidence>
<evidence type="ECO:0000256" key="12">
    <source>
        <dbReference type="ARBA" id="ARBA00048800"/>
    </source>
</evidence>
<evidence type="ECO:0000313" key="18">
    <source>
        <dbReference type="EnsemblMetazoa" id="XP_001601824"/>
    </source>
</evidence>
<comment type="catalytic activity">
    <reaction evidence="14">
        <text>13-(9Z-octadecenoyloxy)-octadecanoate + H2O = 13-hydroxy-octadecanoate + (9Z)-octadecenoate + H(+)</text>
        <dbReference type="Rhea" id="RHEA:52064"/>
        <dbReference type="ChEBI" id="CHEBI:15377"/>
        <dbReference type="ChEBI" id="CHEBI:15378"/>
        <dbReference type="ChEBI" id="CHEBI:30823"/>
        <dbReference type="ChEBI" id="CHEBI:136303"/>
        <dbReference type="ChEBI" id="CHEBI:136304"/>
    </reaction>
    <physiologicalReaction direction="left-to-right" evidence="14">
        <dbReference type="Rhea" id="RHEA:52065"/>
    </physiologicalReaction>
</comment>
<reference evidence="18" key="1">
    <citation type="submission" date="2021-01" db="UniProtKB">
        <authorList>
            <consortium name="EnsemblMetazoa"/>
        </authorList>
    </citation>
    <scope>IDENTIFICATION</scope>
</reference>
<comment type="catalytic activity">
    <reaction evidence="10">
        <text>12-octadecanoyloxy-octadecanoate + H2O = 12-hydroxyoctadecanoate + octadecanoate + H(+)</text>
        <dbReference type="Rhea" id="RHEA:52080"/>
        <dbReference type="ChEBI" id="CHEBI:15377"/>
        <dbReference type="ChEBI" id="CHEBI:15378"/>
        <dbReference type="ChEBI" id="CHEBI:25629"/>
        <dbReference type="ChEBI" id="CHEBI:84201"/>
        <dbReference type="ChEBI" id="CHEBI:136330"/>
    </reaction>
    <physiologicalReaction direction="left-to-right" evidence="10">
        <dbReference type="Rhea" id="RHEA:52081"/>
    </physiologicalReaction>
</comment>
<dbReference type="GO" id="GO:0016020">
    <property type="term" value="C:membrane"/>
    <property type="evidence" value="ECO:0007669"/>
    <property type="project" value="InterPro"/>
</dbReference>
<dbReference type="KEGG" id="nvi:100117651"/>
<dbReference type="GO" id="GO:0012505">
    <property type="term" value="C:endomembrane system"/>
    <property type="evidence" value="ECO:0007669"/>
    <property type="project" value="UniProtKB-SubCell"/>
</dbReference>
<evidence type="ECO:0000256" key="13">
    <source>
        <dbReference type="ARBA" id="ARBA00049221"/>
    </source>
</evidence>
<keyword evidence="19" id="KW-1185">Reference proteome</keyword>
<dbReference type="OrthoDB" id="1898221at2759"/>
<dbReference type="Proteomes" id="UP000002358">
    <property type="component" value="Chromosome 2"/>
</dbReference>
<evidence type="ECO:0000256" key="14">
    <source>
        <dbReference type="ARBA" id="ARBA00049296"/>
    </source>
</evidence>
<evidence type="ECO:0000256" key="11">
    <source>
        <dbReference type="ARBA" id="ARBA00048701"/>
    </source>
</evidence>
<gene>
    <name evidence="18" type="primary">100117651</name>
</gene>
<proteinExistence type="inferred from homology"/>
<dbReference type="FunCoup" id="A0A7M7G706">
    <property type="interactions" value="636"/>
</dbReference>
<evidence type="ECO:0000256" key="8">
    <source>
        <dbReference type="ARBA" id="ARBA00047427"/>
    </source>
</evidence>
<comment type="similarity">
    <text evidence="3">Belongs to the AIG1 family.</text>
</comment>
<dbReference type="OMA" id="IWDRELI"/>
<comment type="catalytic activity">
    <reaction evidence="11">
        <text>12-(9Z-octadecenoyloxy)-octadecanoate + H2O = 12-hydroxyoctadecanoate + (9Z)-octadecenoate + H(+)</text>
        <dbReference type="Rhea" id="RHEA:52060"/>
        <dbReference type="ChEBI" id="CHEBI:15377"/>
        <dbReference type="ChEBI" id="CHEBI:15378"/>
        <dbReference type="ChEBI" id="CHEBI:30823"/>
        <dbReference type="ChEBI" id="CHEBI:84201"/>
        <dbReference type="ChEBI" id="CHEBI:136302"/>
    </reaction>
    <physiologicalReaction direction="left-to-right" evidence="11">
        <dbReference type="Rhea" id="RHEA:52061"/>
    </physiologicalReaction>
</comment>
<evidence type="ECO:0000256" key="6">
    <source>
        <dbReference type="ARBA" id="ARBA00023136"/>
    </source>
</evidence>
<comment type="catalytic activity">
    <reaction evidence="9">
        <text>9-hexadecanoyloxy-octadecanoate + H2O = 9-hydroxy-octadecanoate + hexadecanoate + H(+)</text>
        <dbReference type="Rhea" id="RHEA:52052"/>
        <dbReference type="ChEBI" id="CHEBI:7896"/>
        <dbReference type="ChEBI" id="CHEBI:15377"/>
        <dbReference type="ChEBI" id="CHEBI:15378"/>
        <dbReference type="ChEBI" id="CHEBI:83670"/>
        <dbReference type="ChEBI" id="CHEBI:136286"/>
    </reaction>
    <physiologicalReaction direction="left-to-right" evidence="9">
        <dbReference type="Rhea" id="RHEA:52053"/>
    </physiologicalReaction>
</comment>
<feature type="transmembrane region" description="Helical" evidence="17">
    <location>
        <begin position="88"/>
        <end position="108"/>
    </location>
</feature>
<comment type="catalytic activity">
    <reaction evidence="8">
        <text>13-octadecanoyloxy-octadecanoate + H2O = 13-hydroxy-octadecanoate + octadecanoate + H(+)</text>
        <dbReference type="Rhea" id="RHEA:52084"/>
        <dbReference type="ChEBI" id="CHEBI:15377"/>
        <dbReference type="ChEBI" id="CHEBI:15378"/>
        <dbReference type="ChEBI" id="CHEBI:25629"/>
        <dbReference type="ChEBI" id="CHEBI:136304"/>
        <dbReference type="ChEBI" id="CHEBI:136335"/>
    </reaction>
    <physiologicalReaction direction="left-to-right" evidence="8">
        <dbReference type="Rhea" id="RHEA:52085"/>
    </physiologicalReaction>
</comment>
<name>A0A7M7G706_NASVI</name>
<evidence type="ECO:0000313" key="19">
    <source>
        <dbReference type="Proteomes" id="UP000002358"/>
    </source>
</evidence>
<dbReference type="InterPro" id="IPR006838">
    <property type="entry name" value="ADTRP_AIG1"/>
</dbReference>
<feature type="transmembrane region" description="Helical" evidence="17">
    <location>
        <begin position="128"/>
        <end position="147"/>
    </location>
</feature>
<evidence type="ECO:0000256" key="9">
    <source>
        <dbReference type="ARBA" id="ARBA00047863"/>
    </source>
</evidence>
<comment type="catalytic activity">
    <reaction evidence="15">
        <text>13-(9Z-hexadecenoyloxy)-octadecanoate + H2O = 13-hydroxy-octadecanoate + (9Z)-hexadecenoate + H(+)</text>
        <dbReference type="Rhea" id="RHEA:52076"/>
        <dbReference type="ChEBI" id="CHEBI:15377"/>
        <dbReference type="ChEBI" id="CHEBI:15378"/>
        <dbReference type="ChEBI" id="CHEBI:32372"/>
        <dbReference type="ChEBI" id="CHEBI:136304"/>
        <dbReference type="ChEBI" id="CHEBI:136315"/>
    </reaction>
    <physiologicalReaction direction="left-to-right" evidence="15">
        <dbReference type="Rhea" id="RHEA:52077"/>
    </physiologicalReaction>
</comment>
<comment type="catalytic activity">
    <reaction evidence="13">
        <text>9-octadecanoyloxy-octadecanoate + H2O = 9-hydroxy-octadecanoate + octadecanoate + H(+)</text>
        <dbReference type="Rhea" id="RHEA:52096"/>
        <dbReference type="ChEBI" id="CHEBI:15377"/>
        <dbReference type="ChEBI" id="CHEBI:15378"/>
        <dbReference type="ChEBI" id="CHEBI:25629"/>
        <dbReference type="ChEBI" id="CHEBI:136286"/>
        <dbReference type="ChEBI" id="CHEBI:136373"/>
    </reaction>
    <physiologicalReaction direction="left-to-right" evidence="13">
        <dbReference type="Rhea" id="RHEA:52097"/>
    </physiologicalReaction>
</comment>
<keyword evidence="5 17" id="KW-1133">Transmembrane helix</keyword>
<dbReference type="Pfam" id="PF04750">
    <property type="entry name" value="Far-17a_AIG1"/>
    <property type="match status" value="1"/>
</dbReference>
<comment type="subcellular location">
    <subcellularLocation>
        <location evidence="2">Endomembrane system</location>
        <topology evidence="2">Multi-pass membrane protein</topology>
    </subcellularLocation>
</comment>
<comment type="catalytic activity">
    <reaction evidence="7">
        <text>12-hexadecanoyloxy-octadecanoate + H2O = 12-hydroxyoctadecanoate + hexadecanoate + H(+)</text>
        <dbReference type="Rhea" id="RHEA:52056"/>
        <dbReference type="ChEBI" id="CHEBI:7896"/>
        <dbReference type="ChEBI" id="CHEBI:15377"/>
        <dbReference type="ChEBI" id="CHEBI:15378"/>
        <dbReference type="ChEBI" id="CHEBI:83677"/>
        <dbReference type="ChEBI" id="CHEBI:84201"/>
    </reaction>
    <physiologicalReaction direction="left-to-right" evidence="7">
        <dbReference type="Rhea" id="RHEA:52057"/>
    </physiologicalReaction>
</comment>
<dbReference type="AlphaFoldDB" id="A0A7M7G706"/>
<feature type="transmembrane region" description="Helical" evidence="17">
    <location>
        <begin position="7"/>
        <end position="28"/>
    </location>
</feature>